<gene>
    <name evidence="5" type="ORF">ECRASSUSDP1_LOCUS3963</name>
</gene>
<dbReference type="PANTHER" id="PTHR10648:SF4">
    <property type="entry name" value="PROTEIN PHOSPHATASE 2 (FORMERLY 2A), REGULATORY SUBUNIT A, BETA ISOFORM-RELATED"/>
    <property type="match status" value="1"/>
</dbReference>
<dbReference type="GO" id="GO:0005634">
    <property type="term" value="C:nucleus"/>
    <property type="evidence" value="ECO:0007669"/>
    <property type="project" value="TreeGrafter"/>
</dbReference>
<evidence type="ECO:0000313" key="6">
    <source>
        <dbReference type="Proteomes" id="UP001295684"/>
    </source>
</evidence>
<dbReference type="SUPFAM" id="SSF48371">
    <property type="entry name" value="ARM repeat"/>
    <property type="match status" value="1"/>
</dbReference>
<dbReference type="InterPro" id="IPR016024">
    <property type="entry name" value="ARM-type_fold"/>
</dbReference>
<organism evidence="5 6">
    <name type="scientific">Euplotes crassus</name>
    <dbReference type="NCBI Taxonomy" id="5936"/>
    <lineage>
        <taxon>Eukaryota</taxon>
        <taxon>Sar</taxon>
        <taxon>Alveolata</taxon>
        <taxon>Ciliophora</taxon>
        <taxon>Intramacronucleata</taxon>
        <taxon>Spirotrichea</taxon>
        <taxon>Hypotrichia</taxon>
        <taxon>Euplotida</taxon>
        <taxon>Euplotidae</taxon>
        <taxon>Moneuplotes</taxon>
    </lineage>
</organism>
<keyword evidence="6" id="KW-1185">Reference proteome</keyword>
<dbReference type="InterPro" id="IPR021133">
    <property type="entry name" value="HEAT_type_2"/>
</dbReference>
<keyword evidence="1" id="KW-0677">Repeat</keyword>
<evidence type="ECO:0000256" key="3">
    <source>
        <dbReference type="PROSITE-ProRule" id="PRU00103"/>
    </source>
</evidence>
<dbReference type="InterPro" id="IPR051023">
    <property type="entry name" value="PP2A_Regulatory_Subunit_A"/>
</dbReference>
<feature type="repeat" description="HEAT" evidence="3">
    <location>
        <begin position="422"/>
        <end position="460"/>
    </location>
</feature>
<comment type="caution">
    <text evidence="5">The sequence shown here is derived from an EMBL/GenBank/DDBJ whole genome shotgun (WGS) entry which is preliminary data.</text>
</comment>
<dbReference type="AlphaFoldDB" id="A0AAD1U5C1"/>
<dbReference type="EMBL" id="CAMPGE010003793">
    <property type="protein sequence ID" value="CAI2362637.1"/>
    <property type="molecule type" value="Genomic_DNA"/>
</dbReference>
<dbReference type="GO" id="GO:0000159">
    <property type="term" value="C:protein phosphatase type 2A complex"/>
    <property type="evidence" value="ECO:0007669"/>
    <property type="project" value="TreeGrafter"/>
</dbReference>
<reference evidence="5" key="1">
    <citation type="submission" date="2023-07" db="EMBL/GenBank/DDBJ databases">
        <authorList>
            <consortium name="AG Swart"/>
            <person name="Singh M."/>
            <person name="Singh A."/>
            <person name="Seah K."/>
            <person name="Emmerich C."/>
        </authorList>
    </citation>
    <scope>NUCLEOTIDE SEQUENCE</scope>
    <source>
        <strain evidence="5">DP1</strain>
    </source>
</reference>
<dbReference type="InterPro" id="IPR011989">
    <property type="entry name" value="ARM-like"/>
</dbReference>
<name>A0AAD1U5C1_EUPCR</name>
<dbReference type="GO" id="GO:0019888">
    <property type="term" value="F:protein phosphatase regulator activity"/>
    <property type="evidence" value="ECO:0007669"/>
    <property type="project" value="TreeGrafter"/>
</dbReference>
<evidence type="ECO:0000259" key="4">
    <source>
        <dbReference type="Pfam" id="PF22646"/>
    </source>
</evidence>
<proteinExistence type="inferred from homology"/>
<feature type="repeat" description="HEAT" evidence="3">
    <location>
        <begin position="344"/>
        <end position="382"/>
    </location>
</feature>
<feature type="repeat" description="HEAT" evidence="3">
    <location>
        <begin position="539"/>
        <end position="574"/>
    </location>
</feature>
<feature type="repeat" description="HEAT" evidence="3">
    <location>
        <begin position="68"/>
        <end position="108"/>
    </location>
</feature>
<feature type="repeat" description="HEAT" evidence="3">
    <location>
        <begin position="383"/>
        <end position="421"/>
    </location>
</feature>
<sequence length="608" mass="69214">MEPLDYKNTDEDLDDDASEEFEELDQISRVALLIDDLNNEDPLAQQNSIEKLGTIVQVLGKHRTVDELVPMLTELIDRIDNNSELLMHLAEELGNLTEFLGSDLCIELCKPLELICAADENMVRNKAQESLLKVCEFVEKPNDLTEFFELVERLSKGDLFSMRIASCYLLASTYKKTFNSEVRDKLFKDLSEDDTPMVRRAIAKNLGIFAQEIKYPIDIVIESFKTLLGDQQDAVKIESLKNSCILARLINEDPSLSQEEKEKRLEEDILITVVKASEDKKSWRLRFAVAELLDELTHIIGKDLADKHIKPAIEALISDSEPEVKSEILLKVIEIVEFVKPDLILDKIIALTSDTSQHVRESLAECICKIATHVDTEMYVSKALPAMCQLMKDTTTEVRVCALENIETVTKAIGQENINLHIIPALLELTTDKQWRVRYGIAQFFPKLASIFGKDLYIEKMEKISLDFLSDNVFKIREQSMKNLVDLKLTLGEEWFERICKEKVREFSRSDKCSIRILSIFLVRIIQDHIDPDILNKDIIPVVVGLKDDSVPNIKFNVAKILDELSSLLSRENIFIGKSALSSLKDSDSDEDVKYFATKALSNETFSN</sequence>
<evidence type="ECO:0000256" key="2">
    <source>
        <dbReference type="ARBA" id="ARBA00038332"/>
    </source>
</evidence>
<accession>A0AAD1U5C1</accession>
<dbReference type="GO" id="GO:0005829">
    <property type="term" value="C:cytosol"/>
    <property type="evidence" value="ECO:0007669"/>
    <property type="project" value="TreeGrafter"/>
</dbReference>
<comment type="similarity">
    <text evidence="2">Belongs to the phosphatase 2A regulatory subunit A family.</text>
</comment>
<evidence type="ECO:0000313" key="5">
    <source>
        <dbReference type="EMBL" id="CAI2362637.1"/>
    </source>
</evidence>
<evidence type="ECO:0000256" key="1">
    <source>
        <dbReference type="ARBA" id="ARBA00022737"/>
    </source>
</evidence>
<dbReference type="Gene3D" id="1.25.10.10">
    <property type="entry name" value="Leucine-rich Repeat Variant"/>
    <property type="match status" value="1"/>
</dbReference>
<protein>
    <recommendedName>
        <fullName evidence="4">Phosphatase PP2A regulatory subunit A/Splicing factor 3B subunit 1-like HEAT repeat domain-containing protein</fullName>
    </recommendedName>
</protein>
<dbReference type="PROSITE" id="PS50077">
    <property type="entry name" value="HEAT_REPEAT"/>
    <property type="match status" value="6"/>
</dbReference>
<dbReference type="PANTHER" id="PTHR10648">
    <property type="entry name" value="SERINE/THREONINE-PROTEIN PHOSPHATASE PP2A 65 KDA REGULATORY SUBUNIT"/>
    <property type="match status" value="1"/>
</dbReference>
<dbReference type="Pfam" id="PF22646">
    <property type="entry name" value="PPP2R1A-like_HEAT"/>
    <property type="match status" value="2"/>
</dbReference>
<feature type="repeat" description="HEAT" evidence="3">
    <location>
        <begin position="269"/>
        <end position="308"/>
    </location>
</feature>
<dbReference type="Proteomes" id="UP001295684">
    <property type="component" value="Unassembled WGS sequence"/>
</dbReference>
<dbReference type="InterPro" id="IPR054573">
    <property type="entry name" value="PP2A/SF3B1-like_HEAT"/>
</dbReference>
<feature type="domain" description="Phosphatase PP2A regulatory subunit A/Splicing factor 3B subunit 1-like HEAT repeat" evidence="4">
    <location>
        <begin position="381"/>
        <end position="453"/>
    </location>
</feature>
<feature type="domain" description="Phosphatase PP2A regulatory subunit A/Splicing factor 3B subunit 1-like HEAT repeat" evidence="4">
    <location>
        <begin position="303"/>
        <end position="371"/>
    </location>
</feature>